<feature type="region of interest" description="Disordered" evidence="1">
    <location>
        <begin position="197"/>
        <end position="220"/>
    </location>
</feature>
<feature type="compositionally biased region" description="Acidic residues" evidence="1">
    <location>
        <begin position="424"/>
        <end position="442"/>
    </location>
</feature>
<dbReference type="Proteomes" id="UP000642107">
    <property type="component" value="Unassembled WGS sequence"/>
</dbReference>
<evidence type="ECO:0000256" key="1">
    <source>
        <dbReference type="SAM" id="MobiDB-lite"/>
    </source>
</evidence>
<feature type="compositionally biased region" description="Acidic residues" evidence="1">
    <location>
        <begin position="451"/>
        <end position="461"/>
    </location>
</feature>
<evidence type="ECO:0000313" key="3">
    <source>
        <dbReference type="EMBL" id="MBD9698594.1"/>
    </source>
</evidence>
<organism evidence="3 4">
    <name type="scientific">Flavimobilis rhizosphaerae</name>
    <dbReference type="NCBI Taxonomy" id="2775421"/>
    <lineage>
        <taxon>Bacteria</taxon>
        <taxon>Bacillati</taxon>
        <taxon>Actinomycetota</taxon>
        <taxon>Actinomycetes</taxon>
        <taxon>Micrococcales</taxon>
        <taxon>Jonesiaceae</taxon>
        <taxon>Flavimobilis</taxon>
    </lineage>
</organism>
<feature type="region of interest" description="Disordered" evidence="1">
    <location>
        <begin position="424"/>
        <end position="494"/>
    </location>
</feature>
<accession>A0ABR9DNT8</accession>
<feature type="signal peptide" evidence="2">
    <location>
        <begin position="1"/>
        <end position="31"/>
    </location>
</feature>
<protein>
    <recommendedName>
        <fullName evidence="5">Secreted protein</fullName>
    </recommendedName>
</protein>
<proteinExistence type="predicted"/>
<gene>
    <name evidence="3" type="ORF">IGS67_03675</name>
</gene>
<evidence type="ECO:0000313" key="4">
    <source>
        <dbReference type="Proteomes" id="UP000642107"/>
    </source>
</evidence>
<feature type="compositionally biased region" description="Acidic residues" evidence="1">
    <location>
        <begin position="209"/>
        <end position="220"/>
    </location>
</feature>
<keyword evidence="2" id="KW-0732">Signal</keyword>
<feature type="chain" id="PRO_5045245194" description="Secreted protein" evidence="2">
    <location>
        <begin position="32"/>
        <end position="506"/>
    </location>
</feature>
<evidence type="ECO:0008006" key="5">
    <source>
        <dbReference type="Google" id="ProtNLM"/>
    </source>
</evidence>
<reference evidence="3 4" key="1">
    <citation type="submission" date="2020-09" db="EMBL/GenBank/DDBJ databases">
        <title>Flavimobilis rhizosphaerae sp. nov., isolated from rhizosphere soil of Spartina alterniflora.</title>
        <authorList>
            <person name="Hanqin C."/>
        </authorList>
    </citation>
    <scope>NUCLEOTIDE SEQUENCE [LARGE SCALE GENOMIC DNA]</scope>
    <source>
        <strain evidence="3 4">GY 10621</strain>
    </source>
</reference>
<comment type="caution">
    <text evidence="3">The sequence shown here is derived from an EMBL/GenBank/DDBJ whole genome shotgun (WGS) entry which is preliminary data.</text>
</comment>
<name>A0ABR9DNT8_9MICO</name>
<feature type="compositionally biased region" description="Acidic residues" evidence="1">
    <location>
        <begin position="468"/>
        <end position="490"/>
    </location>
</feature>
<evidence type="ECO:0000256" key="2">
    <source>
        <dbReference type="SAM" id="SignalP"/>
    </source>
</evidence>
<keyword evidence="4" id="KW-1185">Reference proteome</keyword>
<dbReference type="RefSeq" id="WP_192278029.1">
    <property type="nucleotide sequence ID" value="NZ_JACZDF010000002.1"/>
</dbReference>
<dbReference type="EMBL" id="JACZDF010000002">
    <property type="protein sequence ID" value="MBD9698594.1"/>
    <property type="molecule type" value="Genomic_DNA"/>
</dbReference>
<dbReference type="PROSITE" id="PS51257">
    <property type="entry name" value="PROKAR_LIPOPROTEIN"/>
    <property type="match status" value="1"/>
</dbReference>
<sequence>MPVAPRPTGPARRTRLLALGAAATVGVLALAGCTKSEEAPEPLTIDVVGGAFPDALEAGILEVLGKNLDTGYSTAMLDDGAILVPGSSDGVVDDSVGVLDPTTGEVDWVVTADVAEGTYVMPGDVTERWVTWSVESDEGVTPEDAIPFVYALDRESQKTYVLADGTSEGGFAPGTTGSRVLIAGDLAVWEGALPVEGADGAAGGGTGSDEGESGDDATDADELLDGEELPLDEGDPVTSSVFARPLDASGGVVTVAAEAGALVRDDCLDGSPITAQVTTDVTAERRTVTAEGALGAVLAPLALGDGEEVSLRCGAGGAVETYSEDGGVASKVVLRGGERDIVLMGDGVADLQVVGMTTEWAAVWVGDLDTALGQQLVVHRPSGKVFSLGESESQLLVVRPGVVAFGGPVDLASLGEEGLEDEGLEDLGEAGDDDGSEPEATEGEAGGSDGGSEESSDEASDDASATEGDVEIVEEDDVDPEGEDLFEDDFSGGALTTVGRLVAPKA</sequence>